<gene>
    <name evidence="1" type="ORF">S01H1_70495</name>
</gene>
<protein>
    <submittedName>
        <fullName evidence="1">Uncharacterized protein</fullName>
    </submittedName>
</protein>
<proteinExistence type="predicted"/>
<organism evidence="1">
    <name type="scientific">marine sediment metagenome</name>
    <dbReference type="NCBI Taxonomy" id="412755"/>
    <lineage>
        <taxon>unclassified sequences</taxon>
        <taxon>metagenomes</taxon>
        <taxon>ecological metagenomes</taxon>
    </lineage>
</organism>
<evidence type="ECO:0000313" key="1">
    <source>
        <dbReference type="EMBL" id="GAG34008.1"/>
    </source>
</evidence>
<sequence length="58" mass="6816">DRWRAYQTMQGPMQTEATNAIREYKVAYNADRAWGASLTEMFDGWRSLDSRDWVLVTV</sequence>
<accession>X0XBI9</accession>
<reference evidence="1" key="1">
    <citation type="journal article" date="2014" name="Front. Microbiol.">
        <title>High frequency of phylogenetically diverse reductive dehalogenase-homologous genes in deep subseafloor sedimentary metagenomes.</title>
        <authorList>
            <person name="Kawai M."/>
            <person name="Futagami T."/>
            <person name="Toyoda A."/>
            <person name="Takaki Y."/>
            <person name="Nishi S."/>
            <person name="Hori S."/>
            <person name="Arai W."/>
            <person name="Tsubouchi T."/>
            <person name="Morono Y."/>
            <person name="Uchiyama I."/>
            <person name="Ito T."/>
            <person name="Fujiyama A."/>
            <person name="Inagaki F."/>
            <person name="Takami H."/>
        </authorList>
    </citation>
    <scope>NUCLEOTIDE SEQUENCE</scope>
    <source>
        <strain evidence="1">Expedition CK06-06</strain>
    </source>
</reference>
<feature type="non-terminal residue" evidence="1">
    <location>
        <position position="1"/>
    </location>
</feature>
<comment type="caution">
    <text evidence="1">The sequence shown here is derived from an EMBL/GenBank/DDBJ whole genome shotgun (WGS) entry which is preliminary data.</text>
</comment>
<dbReference type="AlphaFoldDB" id="X0XBI9"/>
<dbReference type="EMBL" id="BARS01046885">
    <property type="protein sequence ID" value="GAG34008.1"/>
    <property type="molecule type" value="Genomic_DNA"/>
</dbReference>
<name>X0XBI9_9ZZZZ</name>